<dbReference type="EMBL" id="JAABOQ010000005">
    <property type="protein sequence ID" value="NER18187.1"/>
    <property type="molecule type" value="Genomic_DNA"/>
</dbReference>
<comment type="caution">
    <text evidence="1">The sequence shown here is derived from an EMBL/GenBank/DDBJ whole genome shotgun (WGS) entry which is preliminary data.</text>
</comment>
<gene>
    <name evidence="1" type="ORF">GWK10_13255</name>
</gene>
<dbReference type="RefSeq" id="WP_164032865.1">
    <property type="nucleotide sequence ID" value="NZ_JAABOQ010000005.1"/>
</dbReference>
<dbReference type="Proteomes" id="UP000474296">
    <property type="component" value="Unassembled WGS sequence"/>
</dbReference>
<evidence type="ECO:0000313" key="2">
    <source>
        <dbReference type="Proteomes" id="UP000474296"/>
    </source>
</evidence>
<evidence type="ECO:0000313" key="1">
    <source>
        <dbReference type="EMBL" id="NER18187.1"/>
    </source>
</evidence>
<sequence length="164" mass="19026">MRILILITAMFLGCTLNAQRDWSGPTGGEPLPKKLQGLERNIDVIHFPKQNDPIKIDNAYYWKHMTSILCKQSDIIITEYGAYLFYNGKWNLRKSYPLKELDKTFGTKKQKMKQAEPYTWAKNWRVDTNLFGGWAMWYFIGTDSNGKAVCGYETINTTNNLLNK</sequence>
<name>A0A6M0CRN7_9FLAO</name>
<protein>
    <submittedName>
        <fullName evidence="1">Uncharacterized protein</fullName>
    </submittedName>
</protein>
<reference evidence="1 2" key="1">
    <citation type="submission" date="2020-01" db="EMBL/GenBank/DDBJ databases">
        <title>Spongiivirga citrea KCTC 32990T.</title>
        <authorList>
            <person name="Wang G."/>
        </authorList>
    </citation>
    <scope>NUCLEOTIDE SEQUENCE [LARGE SCALE GENOMIC DNA]</scope>
    <source>
        <strain evidence="1 2">KCTC 32990</strain>
    </source>
</reference>
<organism evidence="1 2">
    <name type="scientific">Spongiivirga citrea</name>
    <dbReference type="NCBI Taxonomy" id="1481457"/>
    <lineage>
        <taxon>Bacteria</taxon>
        <taxon>Pseudomonadati</taxon>
        <taxon>Bacteroidota</taxon>
        <taxon>Flavobacteriia</taxon>
        <taxon>Flavobacteriales</taxon>
        <taxon>Flavobacteriaceae</taxon>
        <taxon>Spongiivirga</taxon>
    </lineage>
</organism>
<proteinExistence type="predicted"/>
<keyword evidence="2" id="KW-1185">Reference proteome</keyword>
<accession>A0A6M0CRN7</accession>
<dbReference type="AlphaFoldDB" id="A0A6M0CRN7"/>